<dbReference type="PANTHER" id="PTHR43053">
    <property type="entry name" value="GLYCOSIDASE FAMILY 31"/>
    <property type="match status" value="1"/>
</dbReference>
<dbReference type="InterPro" id="IPR017853">
    <property type="entry name" value="GH"/>
</dbReference>
<evidence type="ECO:0000256" key="4">
    <source>
        <dbReference type="RuleBase" id="RU361185"/>
    </source>
</evidence>
<dbReference type="InterPro" id="IPR000322">
    <property type="entry name" value="Glyco_hydro_31_TIM"/>
</dbReference>
<keyword evidence="3 4" id="KW-0326">Glycosidase</keyword>
<dbReference type="CDD" id="cd06592">
    <property type="entry name" value="GH31_NET37"/>
    <property type="match status" value="1"/>
</dbReference>
<dbReference type="SUPFAM" id="SSF51011">
    <property type="entry name" value="Glycosyl hydrolase domain"/>
    <property type="match status" value="1"/>
</dbReference>
<dbReference type="Gene3D" id="3.20.20.80">
    <property type="entry name" value="Glycosidases"/>
    <property type="match status" value="1"/>
</dbReference>
<proteinExistence type="inferred from homology"/>
<evidence type="ECO:0000256" key="1">
    <source>
        <dbReference type="ARBA" id="ARBA00007806"/>
    </source>
</evidence>
<evidence type="ECO:0000256" key="2">
    <source>
        <dbReference type="ARBA" id="ARBA00022801"/>
    </source>
</evidence>
<organism evidence="7 8">
    <name type="scientific">Rhizosphaericola mali</name>
    <dbReference type="NCBI Taxonomy" id="2545455"/>
    <lineage>
        <taxon>Bacteria</taxon>
        <taxon>Pseudomonadati</taxon>
        <taxon>Bacteroidota</taxon>
        <taxon>Chitinophagia</taxon>
        <taxon>Chitinophagales</taxon>
        <taxon>Chitinophagaceae</taxon>
        <taxon>Rhizosphaericola</taxon>
    </lineage>
</organism>
<comment type="similarity">
    <text evidence="1 4">Belongs to the glycosyl hydrolase 31 family.</text>
</comment>
<keyword evidence="2 4" id="KW-0378">Hydrolase</keyword>
<sequence length="536" mass="62216">MIKNTIWTIIFILTFLNSYGQSFKKIKIEPGEHWYGLTVRDGDKVPYESGYKLDLNANVLDNQAQPLLLSSKGRYIWNDNPFACTFEKDTIVFSKFTTPFYIGKFGNTLKDAYLNASKQWFPFKGKMPDSLLFKAPQYNTWIELVYNQNQKDILKYAHSIIDNGFEPGVLMIDDNWAPYYGRFEFRKDRFPDAKMMIDELHQLGFKIMVWVSPFIRPDCEESRYLTEKRWIMMDGEGKNLLWKDAHKPFIASWWNGYSMVLDLSQKDAVDWYQNNLHSLVETYHLDGFKFDAGDPEFYLGSVAKNNISANLNIQTQLWGNIGLQFSLNEYRSNWKHGGEPLAERLRDKGHNWKDLLKLIPDMTNASLLGYPFACPDMIGGGEYGSFLNLKNYDQDLVVRSAQCSSLMPMMQFSVAPWRILDSTHLDAIKKSLLLRKKFTSYIINLAKKAAQTGEPIVSNLEYKFPNQGFEKCNNQFMLGDDILVAPVVTKNNKRLVYFPKGYWMDQNNKLISGPKVLSFDVAIDELLWFRKVDNKK</sequence>
<dbReference type="InterPro" id="IPR050985">
    <property type="entry name" value="Alpha-glycosidase_related"/>
</dbReference>
<evidence type="ECO:0000256" key="3">
    <source>
        <dbReference type="ARBA" id="ARBA00023295"/>
    </source>
</evidence>
<accession>A0A5P2G8Q7</accession>
<dbReference type="AlphaFoldDB" id="A0A5P2G8Q7"/>
<evidence type="ECO:0000313" key="7">
    <source>
        <dbReference type="EMBL" id="QES90689.1"/>
    </source>
</evidence>
<dbReference type="EMBL" id="CP044016">
    <property type="protein sequence ID" value="QES90689.1"/>
    <property type="molecule type" value="Genomic_DNA"/>
</dbReference>
<dbReference type="Proteomes" id="UP000292424">
    <property type="component" value="Chromosome"/>
</dbReference>
<evidence type="ECO:0000313" key="8">
    <source>
        <dbReference type="Proteomes" id="UP000292424"/>
    </source>
</evidence>
<dbReference type="Pfam" id="PF01055">
    <property type="entry name" value="Glyco_hydro_31_2nd"/>
    <property type="match status" value="1"/>
</dbReference>
<evidence type="ECO:0000259" key="6">
    <source>
        <dbReference type="Pfam" id="PF21365"/>
    </source>
</evidence>
<gene>
    <name evidence="7" type="ORF">E0W69_019200</name>
</gene>
<dbReference type="InterPro" id="IPR048395">
    <property type="entry name" value="Glyco_hydro_31_C"/>
</dbReference>
<evidence type="ECO:0000259" key="5">
    <source>
        <dbReference type="Pfam" id="PF01055"/>
    </source>
</evidence>
<dbReference type="SUPFAM" id="SSF51445">
    <property type="entry name" value="(Trans)glycosidases"/>
    <property type="match status" value="1"/>
</dbReference>
<dbReference type="KEGG" id="arac:E0W69_019200"/>
<dbReference type="GO" id="GO:0005975">
    <property type="term" value="P:carbohydrate metabolic process"/>
    <property type="evidence" value="ECO:0007669"/>
    <property type="project" value="InterPro"/>
</dbReference>
<dbReference type="Pfam" id="PF21365">
    <property type="entry name" value="Glyco_hydro_31_3rd"/>
    <property type="match status" value="1"/>
</dbReference>
<dbReference type="OrthoDB" id="176168at2"/>
<feature type="domain" description="Glycosyl hydrolase family 31 C-terminal" evidence="6">
    <location>
        <begin position="453"/>
        <end position="521"/>
    </location>
</feature>
<protein>
    <submittedName>
        <fullName evidence="7">Glycoside hydrolase</fullName>
    </submittedName>
</protein>
<feature type="domain" description="Glycoside hydrolase family 31 TIM barrel" evidence="5">
    <location>
        <begin position="146"/>
        <end position="304"/>
    </location>
</feature>
<dbReference type="InterPro" id="IPR013780">
    <property type="entry name" value="Glyco_hydro_b"/>
</dbReference>
<dbReference type="Gene3D" id="2.60.40.1180">
    <property type="entry name" value="Golgi alpha-mannosidase II"/>
    <property type="match status" value="1"/>
</dbReference>
<reference evidence="7 8" key="1">
    <citation type="submission" date="2019-09" db="EMBL/GenBank/DDBJ databases">
        <title>Complete genome sequence of Arachidicoccus sp. B3-10 isolated from apple orchard soil.</title>
        <authorList>
            <person name="Kim H.S."/>
            <person name="Han K.-I."/>
            <person name="Suh M.K."/>
            <person name="Lee K.C."/>
            <person name="Eom M.K."/>
            <person name="Kim J.-S."/>
            <person name="Kang S.W."/>
            <person name="Sin Y."/>
            <person name="Lee J.-S."/>
        </authorList>
    </citation>
    <scope>NUCLEOTIDE SEQUENCE [LARGE SCALE GENOMIC DNA]</scope>
    <source>
        <strain evidence="7 8">B3-10</strain>
    </source>
</reference>
<dbReference type="RefSeq" id="WP_131331674.1">
    <property type="nucleotide sequence ID" value="NZ_CP044016.1"/>
</dbReference>
<dbReference type="GO" id="GO:0004553">
    <property type="term" value="F:hydrolase activity, hydrolyzing O-glycosyl compounds"/>
    <property type="evidence" value="ECO:0007669"/>
    <property type="project" value="InterPro"/>
</dbReference>
<dbReference type="PANTHER" id="PTHR43053:SF4">
    <property type="entry name" value="MYOGENESIS-REGULATING GLYCOSIDASE"/>
    <property type="match status" value="1"/>
</dbReference>
<name>A0A5P2G8Q7_9BACT</name>
<keyword evidence="8" id="KW-1185">Reference proteome</keyword>